<reference evidence="1 2" key="1">
    <citation type="journal article" date="2023" name="Nucleic Acids Res.">
        <title>The hologenome of Daphnia magna reveals possible DNA methylation and microbiome-mediated evolution of the host genome.</title>
        <authorList>
            <person name="Chaturvedi A."/>
            <person name="Li X."/>
            <person name="Dhandapani V."/>
            <person name="Marshall H."/>
            <person name="Kissane S."/>
            <person name="Cuenca-Cambronero M."/>
            <person name="Asole G."/>
            <person name="Calvet F."/>
            <person name="Ruiz-Romero M."/>
            <person name="Marangio P."/>
            <person name="Guigo R."/>
            <person name="Rago D."/>
            <person name="Mirbahai L."/>
            <person name="Eastwood N."/>
            <person name="Colbourne J.K."/>
            <person name="Zhou J."/>
            <person name="Mallon E."/>
            <person name="Orsini L."/>
        </authorList>
    </citation>
    <scope>NUCLEOTIDE SEQUENCE [LARGE SCALE GENOMIC DNA]</scope>
    <source>
        <strain evidence="1">LRV0_1</strain>
    </source>
</reference>
<organism evidence="1 2">
    <name type="scientific">Daphnia magna</name>
    <dbReference type="NCBI Taxonomy" id="35525"/>
    <lineage>
        <taxon>Eukaryota</taxon>
        <taxon>Metazoa</taxon>
        <taxon>Ecdysozoa</taxon>
        <taxon>Arthropoda</taxon>
        <taxon>Crustacea</taxon>
        <taxon>Branchiopoda</taxon>
        <taxon>Diplostraca</taxon>
        <taxon>Cladocera</taxon>
        <taxon>Anomopoda</taxon>
        <taxon>Daphniidae</taxon>
        <taxon>Daphnia</taxon>
    </lineage>
</organism>
<comment type="caution">
    <text evidence="1">The sequence shown here is derived from an EMBL/GenBank/DDBJ whole genome shotgun (WGS) entry which is preliminary data.</text>
</comment>
<sequence length="126" mass="14061">MERICLSVEDLAFCIEIDSLSSLPFSPHLINALNQQLAFRTRGKVAVNHCICVTSGYCTTSTSAKVAEPNEPRHMCCAFFQLTGFTHIYLNSNLSMRGQPVPVFQQRWKTATACGTNAVWISLEFK</sequence>
<proteinExistence type="predicted"/>
<name>A0ABQ9ZBM3_9CRUS</name>
<protein>
    <submittedName>
        <fullName evidence="1">Uncharacterized protein</fullName>
    </submittedName>
</protein>
<evidence type="ECO:0000313" key="2">
    <source>
        <dbReference type="Proteomes" id="UP001234178"/>
    </source>
</evidence>
<keyword evidence="2" id="KW-1185">Reference proteome</keyword>
<dbReference type="Proteomes" id="UP001234178">
    <property type="component" value="Unassembled WGS sequence"/>
</dbReference>
<accession>A0ABQ9ZBM3</accession>
<dbReference type="EMBL" id="JAOYFB010000003">
    <property type="protein sequence ID" value="KAK4010310.1"/>
    <property type="molecule type" value="Genomic_DNA"/>
</dbReference>
<gene>
    <name evidence="1" type="ORF">OUZ56_019455</name>
</gene>
<evidence type="ECO:0000313" key="1">
    <source>
        <dbReference type="EMBL" id="KAK4010310.1"/>
    </source>
</evidence>